<dbReference type="PROSITE" id="PS50011">
    <property type="entry name" value="PROTEIN_KINASE_DOM"/>
    <property type="match status" value="1"/>
</dbReference>
<comment type="catalytic activity">
    <reaction evidence="7">
        <text>L-threonyl-[protein] + ATP = O-phospho-L-threonyl-[protein] + ADP + H(+)</text>
        <dbReference type="Rhea" id="RHEA:46608"/>
        <dbReference type="Rhea" id="RHEA-COMP:11060"/>
        <dbReference type="Rhea" id="RHEA-COMP:11605"/>
        <dbReference type="ChEBI" id="CHEBI:15378"/>
        <dbReference type="ChEBI" id="CHEBI:30013"/>
        <dbReference type="ChEBI" id="CHEBI:30616"/>
        <dbReference type="ChEBI" id="CHEBI:61977"/>
        <dbReference type="ChEBI" id="CHEBI:456216"/>
        <dbReference type="EC" id="2.7.11.1"/>
    </reaction>
</comment>
<evidence type="ECO:0000256" key="3">
    <source>
        <dbReference type="ARBA" id="ARBA00022679"/>
    </source>
</evidence>
<evidence type="ECO:0000256" key="6">
    <source>
        <dbReference type="ARBA" id="ARBA00022840"/>
    </source>
</evidence>
<dbReference type="Proteomes" id="UP000799537">
    <property type="component" value="Unassembled WGS sequence"/>
</dbReference>
<dbReference type="PANTHER" id="PTHR43671:SF98">
    <property type="entry name" value="SERINE_THREONINE-PROTEIN KINASE NEK11"/>
    <property type="match status" value="1"/>
</dbReference>
<keyword evidence="4" id="KW-0547">Nucleotide-binding</keyword>
<dbReference type="EMBL" id="ML993586">
    <property type="protein sequence ID" value="KAF2170233.1"/>
    <property type="molecule type" value="Genomic_DNA"/>
</dbReference>
<dbReference type="PANTHER" id="PTHR43671">
    <property type="entry name" value="SERINE/THREONINE-PROTEIN KINASE NEK"/>
    <property type="match status" value="1"/>
</dbReference>
<dbReference type="InterPro" id="IPR050660">
    <property type="entry name" value="NEK_Ser/Thr_kinase"/>
</dbReference>
<keyword evidence="13" id="KW-1185">Reference proteome</keyword>
<keyword evidence="2" id="KW-0723">Serine/threonine-protein kinase</keyword>
<reference evidence="12" key="1">
    <citation type="journal article" date="2020" name="Stud. Mycol.">
        <title>101 Dothideomycetes genomes: a test case for predicting lifestyles and emergence of pathogens.</title>
        <authorList>
            <person name="Haridas S."/>
            <person name="Albert R."/>
            <person name="Binder M."/>
            <person name="Bloem J."/>
            <person name="Labutti K."/>
            <person name="Salamov A."/>
            <person name="Andreopoulos B."/>
            <person name="Baker S."/>
            <person name="Barry K."/>
            <person name="Bills G."/>
            <person name="Bluhm B."/>
            <person name="Cannon C."/>
            <person name="Castanera R."/>
            <person name="Culley D."/>
            <person name="Daum C."/>
            <person name="Ezra D."/>
            <person name="Gonzalez J."/>
            <person name="Henrissat B."/>
            <person name="Kuo A."/>
            <person name="Liang C."/>
            <person name="Lipzen A."/>
            <person name="Lutzoni F."/>
            <person name="Magnuson J."/>
            <person name="Mondo S."/>
            <person name="Nolan M."/>
            <person name="Ohm R."/>
            <person name="Pangilinan J."/>
            <person name="Park H.-J."/>
            <person name="Ramirez L."/>
            <person name="Alfaro M."/>
            <person name="Sun H."/>
            <person name="Tritt A."/>
            <person name="Yoshinaga Y."/>
            <person name="Zwiers L.-H."/>
            <person name="Turgeon B."/>
            <person name="Goodwin S."/>
            <person name="Spatafora J."/>
            <person name="Crous P."/>
            <person name="Grigoriev I."/>
        </authorList>
    </citation>
    <scope>NUCLEOTIDE SEQUENCE</scope>
    <source>
        <strain evidence="12">ATCC 36951</strain>
    </source>
</reference>
<evidence type="ECO:0000256" key="1">
    <source>
        <dbReference type="ARBA" id="ARBA00012513"/>
    </source>
</evidence>
<evidence type="ECO:0000256" key="2">
    <source>
        <dbReference type="ARBA" id="ARBA00022527"/>
    </source>
</evidence>
<evidence type="ECO:0000256" key="9">
    <source>
        <dbReference type="SAM" id="Coils"/>
    </source>
</evidence>
<evidence type="ECO:0000313" key="12">
    <source>
        <dbReference type="EMBL" id="KAF2170233.1"/>
    </source>
</evidence>
<feature type="region of interest" description="Disordered" evidence="10">
    <location>
        <begin position="151"/>
        <end position="180"/>
    </location>
</feature>
<dbReference type="PROSITE" id="PS00108">
    <property type="entry name" value="PROTEIN_KINASE_ST"/>
    <property type="match status" value="1"/>
</dbReference>
<keyword evidence="6" id="KW-0067">ATP-binding</keyword>
<dbReference type="OrthoDB" id="310217at2759"/>
<evidence type="ECO:0000256" key="8">
    <source>
        <dbReference type="ARBA" id="ARBA00048679"/>
    </source>
</evidence>
<keyword evidence="3" id="KW-0808">Transferase</keyword>
<dbReference type="Pfam" id="PF00069">
    <property type="entry name" value="Pkinase"/>
    <property type="match status" value="1"/>
</dbReference>
<protein>
    <recommendedName>
        <fullName evidence="1">non-specific serine/threonine protein kinase</fullName>
        <ecNumber evidence="1">2.7.11.1</ecNumber>
    </recommendedName>
</protein>
<dbReference type="GO" id="GO:0005524">
    <property type="term" value="F:ATP binding"/>
    <property type="evidence" value="ECO:0007669"/>
    <property type="project" value="UniProtKB-KW"/>
</dbReference>
<dbReference type="GeneID" id="54558385"/>
<keyword evidence="5" id="KW-0418">Kinase</keyword>
<dbReference type="RefSeq" id="XP_033671122.1">
    <property type="nucleotide sequence ID" value="XM_033805113.1"/>
</dbReference>
<dbReference type="AlphaFoldDB" id="A0A6A6CU43"/>
<organism evidence="12 13">
    <name type="scientific">Zasmidium cellare ATCC 36951</name>
    <dbReference type="NCBI Taxonomy" id="1080233"/>
    <lineage>
        <taxon>Eukaryota</taxon>
        <taxon>Fungi</taxon>
        <taxon>Dikarya</taxon>
        <taxon>Ascomycota</taxon>
        <taxon>Pezizomycotina</taxon>
        <taxon>Dothideomycetes</taxon>
        <taxon>Dothideomycetidae</taxon>
        <taxon>Mycosphaerellales</taxon>
        <taxon>Mycosphaerellaceae</taxon>
        <taxon>Zasmidium</taxon>
    </lineage>
</organism>
<dbReference type="SUPFAM" id="SSF56112">
    <property type="entry name" value="Protein kinase-like (PK-like)"/>
    <property type="match status" value="1"/>
</dbReference>
<keyword evidence="9" id="KW-0175">Coiled coil</keyword>
<evidence type="ECO:0000256" key="5">
    <source>
        <dbReference type="ARBA" id="ARBA00022777"/>
    </source>
</evidence>
<feature type="coiled-coil region" evidence="9">
    <location>
        <begin position="88"/>
        <end position="115"/>
    </location>
</feature>
<dbReference type="InterPro" id="IPR008271">
    <property type="entry name" value="Ser/Thr_kinase_AS"/>
</dbReference>
<dbReference type="EC" id="2.7.11.1" evidence="1"/>
<feature type="domain" description="Protein kinase" evidence="11">
    <location>
        <begin position="206"/>
        <end position="544"/>
    </location>
</feature>
<dbReference type="InterPro" id="IPR011009">
    <property type="entry name" value="Kinase-like_dom_sf"/>
</dbReference>
<evidence type="ECO:0000256" key="4">
    <source>
        <dbReference type="ARBA" id="ARBA00022741"/>
    </source>
</evidence>
<dbReference type="Gene3D" id="1.10.510.10">
    <property type="entry name" value="Transferase(Phosphotransferase) domain 1"/>
    <property type="match status" value="1"/>
</dbReference>
<dbReference type="SMART" id="SM00220">
    <property type="entry name" value="S_TKc"/>
    <property type="match status" value="1"/>
</dbReference>
<evidence type="ECO:0000256" key="10">
    <source>
        <dbReference type="SAM" id="MobiDB-lite"/>
    </source>
</evidence>
<dbReference type="GO" id="GO:0004674">
    <property type="term" value="F:protein serine/threonine kinase activity"/>
    <property type="evidence" value="ECO:0007669"/>
    <property type="project" value="UniProtKB-KW"/>
</dbReference>
<name>A0A6A6CU43_ZASCE</name>
<comment type="catalytic activity">
    <reaction evidence="8">
        <text>L-seryl-[protein] + ATP = O-phospho-L-seryl-[protein] + ADP + H(+)</text>
        <dbReference type="Rhea" id="RHEA:17989"/>
        <dbReference type="Rhea" id="RHEA-COMP:9863"/>
        <dbReference type="Rhea" id="RHEA-COMP:11604"/>
        <dbReference type="ChEBI" id="CHEBI:15378"/>
        <dbReference type="ChEBI" id="CHEBI:29999"/>
        <dbReference type="ChEBI" id="CHEBI:30616"/>
        <dbReference type="ChEBI" id="CHEBI:83421"/>
        <dbReference type="ChEBI" id="CHEBI:456216"/>
        <dbReference type="EC" id="2.7.11.1"/>
    </reaction>
</comment>
<evidence type="ECO:0000313" key="13">
    <source>
        <dbReference type="Proteomes" id="UP000799537"/>
    </source>
</evidence>
<gene>
    <name evidence="12" type="ORF">M409DRAFT_19835</name>
</gene>
<proteinExistence type="predicted"/>
<accession>A0A6A6CU43</accession>
<sequence>MAEQTEEEPKKTSPPKSLLDFVGEKFHGSSAEGCVKYVLQAELDELAKHQKTHTKFLEQAEKYNNWQRIHDAKLSTVGERDRIVQDEKADAGKRIREMEAQQAELESARLSLENQRVGAEWMKRNFGEIFRRGSAFVFHMDAREKHLEQKVKEMEQRRNKKRRATDQTKRRTPGRKQRANTMASNAFLKARDELAVPMARRIPRLNPQPKTMSDKSSGITWHNARRIFKNGPNEGDLHLGVDSDNKIVKRIVQKTVDARVTWRLPCIFRGDLNGKGSIYPLEWLTHSLASNADGGARSILPVLGTGHVNQSQKSYRMCVQYAACRDLNDVAWRYERRGQSIPTPFLYFVFKSVVDACLIMKQGSSTANSPVKDWTEEIVHRDLKPDNVFLDLPDPDHFPIYPQPKVADFGLAFLTSAEDQTNPAYWANAVGTKGYMPPEQIPFEDPLNRKAVDDFKILSDCNVWGIGAIMLKLLDPKFNIESNQPTYCPGRSFGYVVPDRLQNIYPRDLCLLVDDCLYHEPEHRVTLEVLQQEIARLIEQDLYMRNASAGQRDVWRDGLYKLLYADEDGYLLGMTYEPPQGS</sequence>
<dbReference type="InterPro" id="IPR000719">
    <property type="entry name" value="Prot_kinase_dom"/>
</dbReference>
<evidence type="ECO:0000259" key="11">
    <source>
        <dbReference type="PROSITE" id="PS50011"/>
    </source>
</evidence>
<evidence type="ECO:0000256" key="7">
    <source>
        <dbReference type="ARBA" id="ARBA00047899"/>
    </source>
</evidence>